<dbReference type="InterPro" id="IPR023214">
    <property type="entry name" value="HAD_sf"/>
</dbReference>
<evidence type="ECO:0000313" key="2">
    <source>
        <dbReference type="Proteomes" id="UP001207408"/>
    </source>
</evidence>
<accession>A0AAE3MCH1</accession>
<name>A0AAE3MCH1_9BACT</name>
<dbReference type="NCBIfam" id="TIGR01484">
    <property type="entry name" value="HAD-SF-IIB"/>
    <property type="match status" value="1"/>
</dbReference>
<dbReference type="Gene3D" id="3.30.1240.10">
    <property type="match status" value="1"/>
</dbReference>
<sequence length="267" mass="30378">MIKLIASDMDGTLLDDNKELSPDFKKVYTDLRNAGIQFVVASGRPSYSLKPEFSFLQHDIIFICDNGAFIEANGEQIIVKPLEIKTVRAIIDDIRKTLGVNVILCSIDTSYIESNDEDFLQEARKYYKKIKFVDNLKSVEDTILKVAICDSKTWMKNSWPVWEKYQTQVGVAPSSDIWIDVMPHEVNKGEALNLIQKKFGITKEETMAFGDYFNDKEMLQQATHSYAMENAHPEIKKIARNIAPANYKDGVIKTIQKNVLGEANNKK</sequence>
<dbReference type="PANTHER" id="PTHR10000:SF53">
    <property type="entry name" value="5-AMINO-6-(5-PHOSPHO-D-RIBITYLAMINO)URACIL PHOSPHATASE YBJI-RELATED"/>
    <property type="match status" value="1"/>
</dbReference>
<comment type="caution">
    <text evidence="1">The sequence shown here is derived from an EMBL/GenBank/DDBJ whole genome shotgun (WGS) entry which is preliminary data.</text>
</comment>
<dbReference type="InterPro" id="IPR000150">
    <property type="entry name" value="Cof"/>
</dbReference>
<proteinExistence type="predicted"/>
<keyword evidence="2" id="KW-1185">Reference proteome</keyword>
<organism evidence="1 2">
    <name type="scientific">Plebeiibacterium marinum</name>
    <dbReference type="NCBI Taxonomy" id="2992111"/>
    <lineage>
        <taxon>Bacteria</taxon>
        <taxon>Pseudomonadati</taxon>
        <taxon>Bacteroidota</taxon>
        <taxon>Bacteroidia</taxon>
        <taxon>Marinilabiliales</taxon>
        <taxon>Marinilabiliaceae</taxon>
        <taxon>Plebeiibacterium</taxon>
    </lineage>
</organism>
<dbReference type="SFLD" id="SFLDG01144">
    <property type="entry name" value="C2.B.4:_PGP_Like"/>
    <property type="match status" value="1"/>
</dbReference>
<dbReference type="GO" id="GO:0016791">
    <property type="term" value="F:phosphatase activity"/>
    <property type="evidence" value="ECO:0007669"/>
    <property type="project" value="TreeGrafter"/>
</dbReference>
<keyword evidence="1" id="KW-0378">Hydrolase</keyword>
<gene>
    <name evidence="1" type="ORF">OM074_06505</name>
</gene>
<dbReference type="AlphaFoldDB" id="A0AAE3MCH1"/>
<dbReference type="GO" id="GO:0000287">
    <property type="term" value="F:magnesium ion binding"/>
    <property type="evidence" value="ECO:0007669"/>
    <property type="project" value="TreeGrafter"/>
</dbReference>
<reference evidence="1" key="1">
    <citation type="submission" date="2022-10" db="EMBL/GenBank/DDBJ databases">
        <authorList>
            <person name="Yu W.X."/>
        </authorList>
    </citation>
    <scope>NUCLEOTIDE SEQUENCE</scope>
    <source>
        <strain evidence="1">D04</strain>
    </source>
</reference>
<dbReference type="Proteomes" id="UP001207408">
    <property type="component" value="Unassembled WGS sequence"/>
</dbReference>
<evidence type="ECO:0000313" key="1">
    <source>
        <dbReference type="EMBL" id="MCW3805271.1"/>
    </source>
</evidence>
<dbReference type="EMBL" id="JAPDPI010000009">
    <property type="protein sequence ID" value="MCW3805271.1"/>
    <property type="molecule type" value="Genomic_DNA"/>
</dbReference>
<dbReference type="Pfam" id="PF08282">
    <property type="entry name" value="Hydrolase_3"/>
    <property type="match status" value="1"/>
</dbReference>
<protein>
    <submittedName>
        <fullName evidence="1">Cof-type HAD-IIB family hydrolase</fullName>
    </submittedName>
</protein>
<dbReference type="SFLD" id="SFLDS00003">
    <property type="entry name" value="Haloacid_Dehalogenase"/>
    <property type="match status" value="1"/>
</dbReference>
<dbReference type="GO" id="GO:0005829">
    <property type="term" value="C:cytosol"/>
    <property type="evidence" value="ECO:0007669"/>
    <property type="project" value="TreeGrafter"/>
</dbReference>
<dbReference type="InterPro" id="IPR006379">
    <property type="entry name" value="HAD-SF_hydro_IIB"/>
</dbReference>
<dbReference type="NCBIfam" id="TIGR00099">
    <property type="entry name" value="Cof-subfamily"/>
    <property type="match status" value="1"/>
</dbReference>
<dbReference type="SFLD" id="SFLDG01140">
    <property type="entry name" value="C2.B:_Phosphomannomutase_and_P"/>
    <property type="match status" value="1"/>
</dbReference>
<dbReference type="InterPro" id="IPR036412">
    <property type="entry name" value="HAD-like_sf"/>
</dbReference>
<dbReference type="CDD" id="cd07518">
    <property type="entry name" value="HAD_YbiV-Like"/>
    <property type="match status" value="1"/>
</dbReference>
<dbReference type="Gene3D" id="3.40.50.1000">
    <property type="entry name" value="HAD superfamily/HAD-like"/>
    <property type="match status" value="1"/>
</dbReference>
<dbReference type="RefSeq" id="WP_301198592.1">
    <property type="nucleotide sequence ID" value="NZ_JAPDPI010000009.1"/>
</dbReference>
<dbReference type="SUPFAM" id="SSF56784">
    <property type="entry name" value="HAD-like"/>
    <property type="match status" value="1"/>
</dbReference>
<dbReference type="PANTHER" id="PTHR10000">
    <property type="entry name" value="PHOSPHOSERINE PHOSPHATASE"/>
    <property type="match status" value="1"/>
</dbReference>